<evidence type="ECO:0000256" key="1">
    <source>
        <dbReference type="ARBA" id="ARBA00009861"/>
    </source>
</evidence>
<evidence type="ECO:0000256" key="3">
    <source>
        <dbReference type="ARBA" id="ARBA00023315"/>
    </source>
</evidence>
<gene>
    <name evidence="4" type="ORF">EZV62_000001</name>
</gene>
<dbReference type="Pfam" id="PF02458">
    <property type="entry name" value="Transferase"/>
    <property type="match status" value="1"/>
</dbReference>
<evidence type="ECO:0008006" key="6">
    <source>
        <dbReference type="Google" id="ProtNLM"/>
    </source>
</evidence>
<comment type="similarity">
    <text evidence="1">Belongs to the plant acyltransferase family.</text>
</comment>
<keyword evidence="2" id="KW-0808">Transferase</keyword>
<reference evidence="5" key="1">
    <citation type="journal article" date="2019" name="Gigascience">
        <title>De novo genome assembly of the endangered Acer yangbiense, a plant species with extremely small populations endemic to Yunnan Province, China.</title>
        <authorList>
            <person name="Yang J."/>
            <person name="Wariss H.M."/>
            <person name="Tao L."/>
            <person name="Zhang R."/>
            <person name="Yun Q."/>
            <person name="Hollingsworth P."/>
            <person name="Dao Z."/>
            <person name="Luo G."/>
            <person name="Guo H."/>
            <person name="Ma Y."/>
            <person name="Sun W."/>
        </authorList>
    </citation>
    <scope>NUCLEOTIDE SEQUENCE [LARGE SCALE GENOMIC DNA]</scope>
    <source>
        <strain evidence="5">cv. Malutang</strain>
    </source>
</reference>
<accession>A0A5C7ISP8</accession>
<dbReference type="InterPro" id="IPR023213">
    <property type="entry name" value="CAT-like_dom_sf"/>
</dbReference>
<dbReference type="PANTHER" id="PTHR31623:SF28">
    <property type="entry name" value="BAHD ACYLTRANSFERASE"/>
    <property type="match status" value="1"/>
</dbReference>
<keyword evidence="3" id="KW-0012">Acyltransferase</keyword>
<dbReference type="EMBL" id="VAHF01000001">
    <property type="protein sequence ID" value="TXG71422.1"/>
    <property type="molecule type" value="Genomic_DNA"/>
</dbReference>
<evidence type="ECO:0000313" key="5">
    <source>
        <dbReference type="Proteomes" id="UP000323000"/>
    </source>
</evidence>
<proteinExistence type="inferred from homology"/>
<evidence type="ECO:0000256" key="2">
    <source>
        <dbReference type="ARBA" id="ARBA00022679"/>
    </source>
</evidence>
<organism evidence="4 5">
    <name type="scientific">Acer yangbiense</name>
    <dbReference type="NCBI Taxonomy" id="1000413"/>
    <lineage>
        <taxon>Eukaryota</taxon>
        <taxon>Viridiplantae</taxon>
        <taxon>Streptophyta</taxon>
        <taxon>Embryophyta</taxon>
        <taxon>Tracheophyta</taxon>
        <taxon>Spermatophyta</taxon>
        <taxon>Magnoliopsida</taxon>
        <taxon>eudicotyledons</taxon>
        <taxon>Gunneridae</taxon>
        <taxon>Pentapetalae</taxon>
        <taxon>rosids</taxon>
        <taxon>malvids</taxon>
        <taxon>Sapindales</taxon>
        <taxon>Sapindaceae</taxon>
        <taxon>Hippocastanoideae</taxon>
        <taxon>Acereae</taxon>
        <taxon>Acer</taxon>
    </lineage>
</organism>
<comment type="caution">
    <text evidence="4">The sequence shown here is derived from an EMBL/GenBank/DDBJ whole genome shotgun (WGS) entry which is preliminary data.</text>
</comment>
<keyword evidence="5" id="KW-1185">Reference proteome</keyword>
<dbReference type="Proteomes" id="UP000323000">
    <property type="component" value="Chromosome 1"/>
</dbReference>
<dbReference type="OrthoDB" id="671439at2759"/>
<sequence length="142" mass="15833">MSASSGGAHKMLFSSSETLKKRFTFEGSKISALKEKIGNRPSRFEAVFAVIWGAVAAAKREGDDLVATIPVNLRRRMNPPLLDQCFGNIHTIIQANWPTEETTSYSSVTEKIHELISMEYNGKFPLLGDALESFFLSNHIKR</sequence>
<dbReference type="Gene3D" id="3.30.559.10">
    <property type="entry name" value="Chloramphenicol acetyltransferase-like domain"/>
    <property type="match status" value="1"/>
</dbReference>
<dbReference type="AlphaFoldDB" id="A0A5C7ISP8"/>
<name>A0A5C7ISP8_9ROSI</name>
<protein>
    <recommendedName>
        <fullName evidence="6">Condensation domain-containing protein</fullName>
    </recommendedName>
</protein>
<evidence type="ECO:0000313" key="4">
    <source>
        <dbReference type="EMBL" id="TXG71422.1"/>
    </source>
</evidence>
<dbReference type="GO" id="GO:0016746">
    <property type="term" value="F:acyltransferase activity"/>
    <property type="evidence" value="ECO:0007669"/>
    <property type="project" value="UniProtKB-KW"/>
</dbReference>
<dbReference type="PANTHER" id="PTHR31623">
    <property type="entry name" value="F21J9.9"/>
    <property type="match status" value="1"/>
</dbReference>